<dbReference type="InterPro" id="IPR002347">
    <property type="entry name" value="SDR_fam"/>
</dbReference>
<proteinExistence type="predicted"/>
<protein>
    <submittedName>
        <fullName evidence="1">NAD(P)-dependent dehydrogenase (Short-subunit alcohol dehydrogenase family)</fullName>
    </submittedName>
</protein>
<gene>
    <name evidence="1" type="ORF">J2S41_002418</name>
</gene>
<accession>A0AAE4CBI6</accession>
<keyword evidence="2" id="KW-1185">Reference proteome</keyword>
<name>A0AAE4CBI6_9ACTN</name>
<dbReference type="SUPFAM" id="SSF51735">
    <property type="entry name" value="NAD(P)-binding Rossmann-fold domains"/>
    <property type="match status" value="1"/>
</dbReference>
<organism evidence="1 2">
    <name type="scientific">Catenuloplanes atrovinosus</name>
    <dbReference type="NCBI Taxonomy" id="137266"/>
    <lineage>
        <taxon>Bacteria</taxon>
        <taxon>Bacillati</taxon>
        <taxon>Actinomycetota</taxon>
        <taxon>Actinomycetes</taxon>
        <taxon>Micromonosporales</taxon>
        <taxon>Micromonosporaceae</taxon>
        <taxon>Catenuloplanes</taxon>
    </lineage>
</organism>
<evidence type="ECO:0000313" key="2">
    <source>
        <dbReference type="Proteomes" id="UP001183643"/>
    </source>
</evidence>
<dbReference type="RefSeq" id="WP_310366854.1">
    <property type="nucleotide sequence ID" value="NZ_JAVDYB010000001.1"/>
</dbReference>
<sequence>MRRPGPVAVDLERIPAGRWGRGSDLTGSAVFLSSAASDYVSGIVLPVDGGWLGR</sequence>
<dbReference type="Gene3D" id="3.40.50.720">
    <property type="entry name" value="NAD(P)-binding Rossmann-like Domain"/>
    <property type="match status" value="1"/>
</dbReference>
<dbReference type="Proteomes" id="UP001183643">
    <property type="component" value="Unassembled WGS sequence"/>
</dbReference>
<evidence type="ECO:0000313" key="1">
    <source>
        <dbReference type="EMBL" id="MDR7275640.1"/>
    </source>
</evidence>
<dbReference type="EMBL" id="JAVDYB010000001">
    <property type="protein sequence ID" value="MDR7275640.1"/>
    <property type="molecule type" value="Genomic_DNA"/>
</dbReference>
<reference evidence="1" key="1">
    <citation type="submission" date="2023-07" db="EMBL/GenBank/DDBJ databases">
        <title>Sequencing the genomes of 1000 actinobacteria strains.</title>
        <authorList>
            <person name="Klenk H.-P."/>
        </authorList>
    </citation>
    <scope>NUCLEOTIDE SEQUENCE</scope>
    <source>
        <strain evidence="1">DSM 44707</strain>
    </source>
</reference>
<dbReference type="InterPro" id="IPR036291">
    <property type="entry name" value="NAD(P)-bd_dom_sf"/>
</dbReference>
<comment type="caution">
    <text evidence="1">The sequence shown here is derived from an EMBL/GenBank/DDBJ whole genome shotgun (WGS) entry which is preliminary data.</text>
</comment>
<dbReference type="AlphaFoldDB" id="A0AAE4CBI6"/>
<dbReference type="Pfam" id="PF13561">
    <property type="entry name" value="adh_short_C2"/>
    <property type="match status" value="1"/>
</dbReference>